<dbReference type="AlphaFoldDB" id="A0AAD8I358"/>
<gene>
    <name evidence="1" type="ORF">POM88_025006</name>
</gene>
<dbReference type="Proteomes" id="UP001237642">
    <property type="component" value="Unassembled WGS sequence"/>
</dbReference>
<keyword evidence="2" id="KW-1185">Reference proteome</keyword>
<name>A0AAD8I358_9APIA</name>
<evidence type="ECO:0000313" key="1">
    <source>
        <dbReference type="EMBL" id="KAK1378262.1"/>
    </source>
</evidence>
<sequence>MHSFLLLFARQHNHLERRGKISSPINRDCGCHEALDVPGKPDAKLYKQTRPFLVRSIDTLNWILEKRPTSSNGERDKLAVYVYYKCTVPSLVTVKENMGRESQRNIHRY</sequence>
<comment type="caution">
    <text evidence="1">The sequence shown here is derived from an EMBL/GenBank/DDBJ whole genome shotgun (WGS) entry which is preliminary data.</text>
</comment>
<reference evidence="1" key="2">
    <citation type="submission" date="2023-05" db="EMBL/GenBank/DDBJ databases">
        <authorList>
            <person name="Schelkunov M.I."/>
        </authorList>
    </citation>
    <scope>NUCLEOTIDE SEQUENCE</scope>
    <source>
        <strain evidence="1">Hsosn_3</strain>
        <tissue evidence="1">Leaf</tissue>
    </source>
</reference>
<proteinExistence type="predicted"/>
<reference evidence="1" key="1">
    <citation type="submission" date="2023-02" db="EMBL/GenBank/DDBJ databases">
        <title>Genome of toxic invasive species Heracleum sosnowskyi carries increased number of genes despite the absence of recent whole-genome duplications.</title>
        <authorList>
            <person name="Schelkunov M."/>
            <person name="Shtratnikova V."/>
            <person name="Makarenko M."/>
            <person name="Klepikova A."/>
            <person name="Omelchenko D."/>
            <person name="Novikova G."/>
            <person name="Obukhova E."/>
            <person name="Bogdanov V."/>
            <person name="Penin A."/>
            <person name="Logacheva M."/>
        </authorList>
    </citation>
    <scope>NUCLEOTIDE SEQUENCE</scope>
    <source>
        <strain evidence="1">Hsosn_3</strain>
        <tissue evidence="1">Leaf</tissue>
    </source>
</reference>
<dbReference type="EMBL" id="JAUIZM010000006">
    <property type="protein sequence ID" value="KAK1378262.1"/>
    <property type="molecule type" value="Genomic_DNA"/>
</dbReference>
<evidence type="ECO:0000313" key="2">
    <source>
        <dbReference type="Proteomes" id="UP001237642"/>
    </source>
</evidence>
<protein>
    <submittedName>
        <fullName evidence="1">Uncharacterized protein</fullName>
    </submittedName>
</protein>
<organism evidence="1 2">
    <name type="scientific">Heracleum sosnowskyi</name>
    <dbReference type="NCBI Taxonomy" id="360622"/>
    <lineage>
        <taxon>Eukaryota</taxon>
        <taxon>Viridiplantae</taxon>
        <taxon>Streptophyta</taxon>
        <taxon>Embryophyta</taxon>
        <taxon>Tracheophyta</taxon>
        <taxon>Spermatophyta</taxon>
        <taxon>Magnoliopsida</taxon>
        <taxon>eudicotyledons</taxon>
        <taxon>Gunneridae</taxon>
        <taxon>Pentapetalae</taxon>
        <taxon>asterids</taxon>
        <taxon>campanulids</taxon>
        <taxon>Apiales</taxon>
        <taxon>Apiaceae</taxon>
        <taxon>Apioideae</taxon>
        <taxon>apioid superclade</taxon>
        <taxon>Tordylieae</taxon>
        <taxon>Tordyliinae</taxon>
        <taxon>Heracleum</taxon>
    </lineage>
</organism>
<accession>A0AAD8I358</accession>